<gene>
    <name evidence="2" type="ORF">DL346_26040</name>
</gene>
<protein>
    <recommendedName>
        <fullName evidence="1">Putative Flp pilus-assembly TadG-like N-terminal domain-containing protein</fullName>
    </recommendedName>
</protein>
<dbReference type="Proteomes" id="UP000249260">
    <property type="component" value="Unassembled WGS sequence"/>
</dbReference>
<dbReference type="OrthoDB" id="5447051at2"/>
<name>A0A328TW33_9BACL</name>
<evidence type="ECO:0000313" key="3">
    <source>
        <dbReference type="Proteomes" id="UP000249260"/>
    </source>
</evidence>
<dbReference type="Pfam" id="PF13400">
    <property type="entry name" value="Tad"/>
    <property type="match status" value="1"/>
</dbReference>
<reference evidence="2 3" key="1">
    <citation type="submission" date="2018-06" db="EMBL/GenBank/DDBJ databases">
        <title>Paenibacillus montanisoli sp. nov., isolated from mountain area soil.</title>
        <authorList>
            <person name="Wu M."/>
        </authorList>
    </citation>
    <scope>NUCLEOTIDE SEQUENCE [LARGE SCALE GENOMIC DNA]</scope>
    <source>
        <strain evidence="2 3">RA17</strain>
    </source>
</reference>
<dbReference type="InterPro" id="IPR028087">
    <property type="entry name" value="Tad_N"/>
</dbReference>
<dbReference type="RefSeq" id="WP_112885310.1">
    <property type="nucleotide sequence ID" value="NZ_QLUW01000006.1"/>
</dbReference>
<evidence type="ECO:0000259" key="1">
    <source>
        <dbReference type="Pfam" id="PF13400"/>
    </source>
</evidence>
<dbReference type="AlphaFoldDB" id="A0A328TW33"/>
<accession>A0A328TW33</accession>
<evidence type="ECO:0000313" key="2">
    <source>
        <dbReference type="EMBL" id="RAP73882.1"/>
    </source>
</evidence>
<keyword evidence="3" id="KW-1185">Reference proteome</keyword>
<feature type="domain" description="Putative Flp pilus-assembly TadG-like N-terminal" evidence="1">
    <location>
        <begin position="15"/>
        <end position="61"/>
    </location>
</feature>
<dbReference type="EMBL" id="QLUW01000006">
    <property type="protein sequence ID" value="RAP73882.1"/>
    <property type="molecule type" value="Genomic_DNA"/>
</dbReference>
<sequence length="306" mass="32759">MIIALLKKLMREQRGSTVVLIGFGLTMLLTVTGLVVDGSTLYAEKSQLQKAANAAALSGAQELTAGQTNVEAIVNDILLQNDEQGSLAGTDVLLKSSVQVNLQREVPLSFGKLLGKKSVLVSAKAKAQIMPMTAAAGAAPLGIDESIQLEFYKPYKLKVDSSGVETGYFGILALGGTGASTYENNLKYGYQDNIEIGDIIETQTGNVAGKTREGVQLRIDSDPYTPGDYSHRDSPRIILIPVYKPYEHDSNQLKSIKVTGFAYFYISEPMSSNDTSITGMFIERTGTGYAAPGAVTKGAYVIKLVK</sequence>
<comment type="caution">
    <text evidence="2">The sequence shown here is derived from an EMBL/GenBank/DDBJ whole genome shotgun (WGS) entry which is preliminary data.</text>
</comment>
<proteinExistence type="predicted"/>
<organism evidence="2 3">
    <name type="scientific">Paenibacillus montanisoli</name>
    <dbReference type="NCBI Taxonomy" id="2081970"/>
    <lineage>
        <taxon>Bacteria</taxon>
        <taxon>Bacillati</taxon>
        <taxon>Bacillota</taxon>
        <taxon>Bacilli</taxon>
        <taxon>Bacillales</taxon>
        <taxon>Paenibacillaceae</taxon>
        <taxon>Paenibacillus</taxon>
    </lineage>
</organism>